<dbReference type="PROSITE" id="PS51186">
    <property type="entry name" value="GNAT"/>
    <property type="match status" value="1"/>
</dbReference>
<dbReference type="GO" id="GO:0008080">
    <property type="term" value="F:N-acetyltransferase activity"/>
    <property type="evidence" value="ECO:0007669"/>
    <property type="project" value="TreeGrafter"/>
</dbReference>
<dbReference type="PANTHER" id="PTHR10545:SF42">
    <property type="entry name" value="ACETYLTRANSFERASE"/>
    <property type="match status" value="1"/>
</dbReference>
<dbReference type="Gene3D" id="3.40.630.30">
    <property type="match status" value="1"/>
</dbReference>
<evidence type="ECO:0000256" key="1">
    <source>
        <dbReference type="ARBA" id="ARBA00022679"/>
    </source>
</evidence>
<evidence type="ECO:0000313" key="5">
    <source>
        <dbReference type="Proteomes" id="UP000192872"/>
    </source>
</evidence>
<dbReference type="STRING" id="1827387.A4S15_12980"/>
<dbReference type="SUPFAM" id="SSF55729">
    <property type="entry name" value="Acyl-CoA N-acyltransferases (Nat)"/>
    <property type="match status" value="1"/>
</dbReference>
<evidence type="ECO:0000256" key="2">
    <source>
        <dbReference type="ARBA" id="ARBA00023315"/>
    </source>
</evidence>
<dbReference type="CDD" id="cd04301">
    <property type="entry name" value="NAT_SF"/>
    <property type="match status" value="1"/>
</dbReference>
<evidence type="ECO:0000313" key="4">
    <source>
        <dbReference type="EMBL" id="OQW50972.1"/>
    </source>
</evidence>
<sequence>MTPSPLIRAITPQDRTAWDGLWQGYLSFYEVHLATDITDATFARVSQGNGINGFIALSPEGTPLGLVHYTFHPSTWSKGGYCYLEDLFVKPEARGLRLGRALITATETAARDYGATRLYWNTEEFNGTARRLYERLAKRAPFVRYQIAL</sequence>
<evidence type="ECO:0000259" key="3">
    <source>
        <dbReference type="PROSITE" id="PS51186"/>
    </source>
</evidence>
<name>A0A1W9HUJ5_9HYPH</name>
<dbReference type="RefSeq" id="WP_376801146.1">
    <property type="nucleotide sequence ID" value="NZ_DBNB01000009.1"/>
</dbReference>
<dbReference type="InterPro" id="IPR016181">
    <property type="entry name" value="Acyl_CoA_acyltransferase"/>
</dbReference>
<keyword evidence="2" id="KW-0012">Acyltransferase</keyword>
<feature type="domain" description="N-acetyltransferase" evidence="3">
    <location>
        <begin position="5"/>
        <end position="149"/>
    </location>
</feature>
<gene>
    <name evidence="4" type="ORF">A4S15_12980</name>
</gene>
<proteinExistence type="predicted"/>
<dbReference type="Pfam" id="PF00583">
    <property type="entry name" value="Acetyltransf_1"/>
    <property type="match status" value="1"/>
</dbReference>
<reference evidence="4 5" key="1">
    <citation type="journal article" date="2017" name="Water Res.">
        <title>Comammox in drinking water systems.</title>
        <authorList>
            <person name="Wang Y."/>
            <person name="Ma L."/>
            <person name="Mao Y."/>
            <person name="Jiang X."/>
            <person name="Xia Y."/>
            <person name="Yu K."/>
            <person name="Li B."/>
            <person name="Zhang T."/>
        </authorList>
    </citation>
    <scope>NUCLEOTIDE SEQUENCE [LARGE SCALE GENOMIC DNA]</scope>
    <source>
        <strain evidence="4">SG_bin8</strain>
    </source>
</reference>
<protein>
    <recommendedName>
        <fullName evidence="3">N-acetyltransferase domain-containing protein</fullName>
    </recommendedName>
</protein>
<dbReference type="EMBL" id="LWDL01000023">
    <property type="protein sequence ID" value="OQW50972.1"/>
    <property type="molecule type" value="Genomic_DNA"/>
</dbReference>
<accession>A0A1W9HUJ5</accession>
<dbReference type="Proteomes" id="UP000192872">
    <property type="component" value="Unassembled WGS sequence"/>
</dbReference>
<keyword evidence="1" id="KW-0808">Transferase</keyword>
<dbReference type="InterPro" id="IPR000182">
    <property type="entry name" value="GNAT_dom"/>
</dbReference>
<dbReference type="AlphaFoldDB" id="A0A1W9HUJ5"/>
<organism evidence="4 5">
    <name type="scientific">Candidatus Raskinella chloraquaticus</name>
    <dbReference type="NCBI Taxonomy" id="1951219"/>
    <lineage>
        <taxon>Bacteria</taxon>
        <taxon>Pseudomonadati</taxon>
        <taxon>Pseudomonadota</taxon>
        <taxon>Alphaproteobacteria</taxon>
        <taxon>Hyphomicrobiales</taxon>
        <taxon>Phreatobacteraceae</taxon>
        <taxon>Candidatus Raskinella</taxon>
    </lineage>
</organism>
<dbReference type="PANTHER" id="PTHR10545">
    <property type="entry name" value="DIAMINE N-ACETYLTRANSFERASE"/>
    <property type="match status" value="1"/>
</dbReference>
<comment type="caution">
    <text evidence="4">The sequence shown here is derived from an EMBL/GenBank/DDBJ whole genome shotgun (WGS) entry which is preliminary data.</text>
</comment>
<dbReference type="InterPro" id="IPR051016">
    <property type="entry name" value="Diverse_Substrate_AcTransf"/>
</dbReference>